<accession>A0A225DH72</accession>
<dbReference type="InterPro" id="IPR045584">
    <property type="entry name" value="Pilin-like"/>
</dbReference>
<evidence type="ECO:0000313" key="3">
    <source>
        <dbReference type="EMBL" id="OWK36549.1"/>
    </source>
</evidence>
<name>A0A225DH72_9BACT</name>
<reference evidence="4" key="1">
    <citation type="submission" date="2017-06" db="EMBL/GenBank/DDBJ databases">
        <title>Genome analysis of Fimbriiglobus ruber SP5, the first member of the order Planctomycetales with confirmed chitinolytic capability.</title>
        <authorList>
            <person name="Ravin N.V."/>
            <person name="Rakitin A.L."/>
            <person name="Ivanova A.A."/>
            <person name="Beletsky A.V."/>
            <person name="Kulichevskaya I.S."/>
            <person name="Mardanov A.V."/>
            <person name="Dedysh S.N."/>
        </authorList>
    </citation>
    <scope>NUCLEOTIDE SEQUENCE [LARGE SCALE GENOMIC DNA]</scope>
    <source>
        <strain evidence="4">SP5</strain>
    </source>
</reference>
<dbReference type="RefSeq" id="WP_088259837.1">
    <property type="nucleotide sequence ID" value="NZ_NIDE01000017.1"/>
</dbReference>
<dbReference type="OrthoDB" id="1620856at2"/>
<dbReference type="Pfam" id="PF07596">
    <property type="entry name" value="SBP_bac_10"/>
    <property type="match status" value="1"/>
</dbReference>
<proteinExistence type="predicted"/>
<keyword evidence="1" id="KW-0472">Membrane</keyword>
<keyword evidence="1" id="KW-1133">Transmembrane helix</keyword>
<keyword evidence="4" id="KW-1185">Reference proteome</keyword>
<dbReference type="EMBL" id="NIDE01000017">
    <property type="protein sequence ID" value="OWK36549.1"/>
    <property type="molecule type" value="Genomic_DNA"/>
</dbReference>
<dbReference type="AlphaFoldDB" id="A0A225DH72"/>
<sequence>MLVRRRGFTLIELLVVIAIIAILIGLLLPAVQKVREAAARAKCSNNIKQIALGVHNQAGNTPGNYLPPMSVGTTDGVGGSIFFYLLPYIEQNALFQTGMSVGTGNWSYNAPLNGGTIQTKGFVSTYICPSDPTNNAQSVVPIDGGWVGGDYAANFELFGTNRVTTYGWWTGKESWKSQYTLGTVPAGTSNTVAFAEKIAMLNNPSGCSSGSSCMGNSWVYPDSLYVNYTGIFNLNLFWGNGLPFMSGNGNSQVVASTYHQTINVGMADGSVRAFGQGVSATTWANVCTPDTTSPVGSDWN</sequence>
<protein>
    <recommendedName>
        <fullName evidence="2">DUF1559 domain-containing protein</fullName>
    </recommendedName>
</protein>
<comment type="caution">
    <text evidence="3">The sequence shown here is derived from an EMBL/GenBank/DDBJ whole genome shotgun (WGS) entry which is preliminary data.</text>
</comment>
<evidence type="ECO:0000259" key="2">
    <source>
        <dbReference type="Pfam" id="PF07596"/>
    </source>
</evidence>
<evidence type="ECO:0000313" key="4">
    <source>
        <dbReference type="Proteomes" id="UP000214646"/>
    </source>
</evidence>
<keyword evidence="1" id="KW-0812">Transmembrane</keyword>
<dbReference type="PROSITE" id="PS00409">
    <property type="entry name" value="PROKAR_NTER_METHYL"/>
    <property type="match status" value="1"/>
</dbReference>
<gene>
    <name evidence="3" type="ORF">FRUB_09112</name>
</gene>
<organism evidence="3 4">
    <name type="scientific">Fimbriiglobus ruber</name>
    <dbReference type="NCBI Taxonomy" id="1908690"/>
    <lineage>
        <taxon>Bacteria</taxon>
        <taxon>Pseudomonadati</taxon>
        <taxon>Planctomycetota</taxon>
        <taxon>Planctomycetia</taxon>
        <taxon>Gemmatales</taxon>
        <taxon>Gemmataceae</taxon>
        <taxon>Fimbriiglobus</taxon>
    </lineage>
</organism>
<dbReference type="PANTHER" id="PTHR30093:SF2">
    <property type="entry name" value="TYPE II SECRETION SYSTEM PROTEIN H"/>
    <property type="match status" value="1"/>
</dbReference>
<dbReference type="NCBIfam" id="TIGR02532">
    <property type="entry name" value="IV_pilin_GFxxxE"/>
    <property type="match status" value="1"/>
</dbReference>
<dbReference type="InterPro" id="IPR012902">
    <property type="entry name" value="N_methyl_site"/>
</dbReference>
<dbReference type="InterPro" id="IPR011453">
    <property type="entry name" value="DUF1559"/>
</dbReference>
<dbReference type="Proteomes" id="UP000214646">
    <property type="component" value="Unassembled WGS sequence"/>
</dbReference>
<feature type="domain" description="DUF1559" evidence="2">
    <location>
        <begin position="32"/>
        <end position="274"/>
    </location>
</feature>
<dbReference type="PANTHER" id="PTHR30093">
    <property type="entry name" value="GENERAL SECRETION PATHWAY PROTEIN G"/>
    <property type="match status" value="1"/>
</dbReference>
<evidence type="ECO:0000256" key="1">
    <source>
        <dbReference type="SAM" id="Phobius"/>
    </source>
</evidence>
<dbReference type="Gene3D" id="3.30.700.10">
    <property type="entry name" value="Glycoprotein, Type 4 Pilin"/>
    <property type="match status" value="1"/>
</dbReference>
<dbReference type="Pfam" id="PF07963">
    <property type="entry name" value="N_methyl"/>
    <property type="match status" value="1"/>
</dbReference>
<feature type="transmembrane region" description="Helical" evidence="1">
    <location>
        <begin position="7"/>
        <end position="28"/>
    </location>
</feature>
<dbReference type="SUPFAM" id="SSF54523">
    <property type="entry name" value="Pili subunits"/>
    <property type="match status" value="1"/>
</dbReference>